<dbReference type="EMBL" id="BJVJ01000041">
    <property type="protein sequence ID" value="GEL24866.1"/>
    <property type="molecule type" value="Genomic_DNA"/>
</dbReference>
<sequence length="93" mass="8920">MRHPVKKAIIAAFALGGAVLPAGTAFADEAPPSGAAQAVSAVGATGADAAASFLDAADGNGPVGADGTESEVPVPSYNWVDGPVSGLLDGPFD</sequence>
<dbReference type="Proteomes" id="UP000321685">
    <property type="component" value="Unassembled WGS sequence"/>
</dbReference>
<gene>
    <name evidence="2" type="ORF">PSU4_38200</name>
</gene>
<name>A0A511DJ72_9PSEU</name>
<protein>
    <submittedName>
        <fullName evidence="2">Uncharacterized protein</fullName>
    </submittedName>
</protein>
<dbReference type="RefSeq" id="WP_147110170.1">
    <property type="nucleotide sequence ID" value="NZ_BJVJ01000041.1"/>
</dbReference>
<evidence type="ECO:0000313" key="2">
    <source>
        <dbReference type="EMBL" id="GEL24866.1"/>
    </source>
</evidence>
<dbReference type="AlphaFoldDB" id="A0A511DJ72"/>
<evidence type="ECO:0000256" key="1">
    <source>
        <dbReference type="SAM" id="SignalP"/>
    </source>
</evidence>
<keyword evidence="1" id="KW-0732">Signal</keyword>
<proteinExistence type="predicted"/>
<comment type="caution">
    <text evidence="2">The sequence shown here is derived from an EMBL/GenBank/DDBJ whole genome shotgun (WGS) entry which is preliminary data.</text>
</comment>
<dbReference type="OrthoDB" id="3576891at2"/>
<feature type="chain" id="PRO_5021891910" evidence="1">
    <location>
        <begin position="28"/>
        <end position="93"/>
    </location>
</feature>
<evidence type="ECO:0000313" key="3">
    <source>
        <dbReference type="Proteomes" id="UP000321685"/>
    </source>
</evidence>
<feature type="signal peptide" evidence="1">
    <location>
        <begin position="1"/>
        <end position="27"/>
    </location>
</feature>
<reference evidence="2 3" key="1">
    <citation type="submission" date="2019-07" db="EMBL/GenBank/DDBJ databases">
        <title>Whole genome shotgun sequence of Pseudonocardia sulfidoxydans NBRC 16205.</title>
        <authorList>
            <person name="Hosoyama A."/>
            <person name="Uohara A."/>
            <person name="Ohji S."/>
            <person name="Ichikawa N."/>
        </authorList>
    </citation>
    <scope>NUCLEOTIDE SEQUENCE [LARGE SCALE GENOMIC DNA]</scope>
    <source>
        <strain evidence="2 3">NBRC 16205</strain>
    </source>
</reference>
<keyword evidence="3" id="KW-1185">Reference proteome</keyword>
<organism evidence="2 3">
    <name type="scientific">Pseudonocardia sulfidoxydans NBRC 16205</name>
    <dbReference type="NCBI Taxonomy" id="1223511"/>
    <lineage>
        <taxon>Bacteria</taxon>
        <taxon>Bacillati</taxon>
        <taxon>Actinomycetota</taxon>
        <taxon>Actinomycetes</taxon>
        <taxon>Pseudonocardiales</taxon>
        <taxon>Pseudonocardiaceae</taxon>
        <taxon>Pseudonocardia</taxon>
    </lineage>
</organism>
<accession>A0A511DJ72</accession>